<name>J9CU81_9ZZZZ</name>
<proteinExistence type="predicted"/>
<sequence>MISRDSELTNRSSFGPIPLTPITQRTTTRPGSSQRARLGHISISLKLRKSISAFRI</sequence>
<organism evidence="2">
    <name type="scientific">gut metagenome</name>
    <dbReference type="NCBI Taxonomy" id="749906"/>
    <lineage>
        <taxon>unclassified sequences</taxon>
        <taxon>metagenomes</taxon>
        <taxon>organismal metagenomes</taxon>
    </lineage>
</organism>
<dbReference type="EMBL" id="AMCI01002037">
    <property type="protein sequence ID" value="EJX03781.1"/>
    <property type="molecule type" value="Genomic_DNA"/>
</dbReference>
<reference evidence="2" key="1">
    <citation type="journal article" date="2012" name="PLoS ONE">
        <title>Gene sets for utilization of primary and secondary nutrition supplies in the distal gut of endangered iberian lynx.</title>
        <authorList>
            <person name="Alcaide M."/>
            <person name="Messina E."/>
            <person name="Richter M."/>
            <person name="Bargiela R."/>
            <person name="Peplies J."/>
            <person name="Huws S.A."/>
            <person name="Newbold C.J."/>
            <person name="Golyshin P.N."/>
            <person name="Simon M.A."/>
            <person name="Lopez G."/>
            <person name="Yakimov M.M."/>
            <person name="Ferrer M."/>
        </authorList>
    </citation>
    <scope>NUCLEOTIDE SEQUENCE</scope>
</reference>
<protein>
    <submittedName>
        <fullName evidence="2">Uncharacterized protein</fullName>
    </submittedName>
</protein>
<feature type="region of interest" description="Disordered" evidence="1">
    <location>
        <begin position="1"/>
        <end position="37"/>
    </location>
</feature>
<evidence type="ECO:0000256" key="1">
    <source>
        <dbReference type="SAM" id="MobiDB-lite"/>
    </source>
</evidence>
<gene>
    <name evidence="2" type="ORF">EVA_08115</name>
</gene>
<comment type="caution">
    <text evidence="2">The sequence shown here is derived from an EMBL/GenBank/DDBJ whole genome shotgun (WGS) entry which is preliminary data.</text>
</comment>
<feature type="compositionally biased region" description="Polar residues" evidence="1">
    <location>
        <begin position="21"/>
        <end position="35"/>
    </location>
</feature>
<dbReference type="AlphaFoldDB" id="J9CU81"/>
<evidence type="ECO:0000313" key="2">
    <source>
        <dbReference type="EMBL" id="EJX03781.1"/>
    </source>
</evidence>
<accession>J9CU81</accession>